<dbReference type="RefSeq" id="WP_051456133.1">
    <property type="nucleotide sequence ID" value="NZ_ARZX01000027.1"/>
</dbReference>
<evidence type="ECO:0000313" key="3">
    <source>
        <dbReference type="Proteomes" id="UP000019275"/>
    </source>
</evidence>
<proteinExistence type="predicted"/>
<name>A0ABN0RK84_9FLAO</name>
<accession>A0ABN0RK84</accession>
<protein>
    <submittedName>
        <fullName evidence="2">Uncharacterized protein</fullName>
    </submittedName>
</protein>
<dbReference type="EMBL" id="ARZX01000027">
    <property type="protein sequence ID" value="EWH11449.1"/>
    <property type="molecule type" value="Genomic_DNA"/>
</dbReference>
<organism evidence="2 3">
    <name type="scientific">Cellulophaga geojensis KL-A</name>
    <dbReference type="NCBI Taxonomy" id="1328323"/>
    <lineage>
        <taxon>Bacteria</taxon>
        <taxon>Pseudomonadati</taxon>
        <taxon>Bacteroidota</taxon>
        <taxon>Flavobacteriia</taxon>
        <taxon>Flavobacteriales</taxon>
        <taxon>Flavobacteriaceae</taxon>
        <taxon>Cellulophaga</taxon>
    </lineage>
</organism>
<feature type="compositionally biased region" description="Polar residues" evidence="1">
    <location>
        <begin position="79"/>
        <end position="90"/>
    </location>
</feature>
<evidence type="ECO:0000313" key="2">
    <source>
        <dbReference type="EMBL" id="EWH11449.1"/>
    </source>
</evidence>
<comment type="caution">
    <text evidence="2">The sequence shown here is derived from an EMBL/GenBank/DDBJ whole genome shotgun (WGS) entry which is preliminary data.</text>
</comment>
<sequence>MKGGKPYTGYASAPSDLKLKPEEIISRRYGGNFDEFGGRAPTPVYNGSGVEGKNTARGLEQHHYEEDVKKHGKYDKNSTKGVANKQNPVGPNNGKIDNYTDAKNKHLKKYH</sequence>
<gene>
    <name evidence="2" type="ORF">KLA_15670</name>
</gene>
<feature type="region of interest" description="Disordered" evidence="1">
    <location>
        <begin position="30"/>
        <end position="111"/>
    </location>
</feature>
<evidence type="ECO:0000256" key="1">
    <source>
        <dbReference type="SAM" id="MobiDB-lite"/>
    </source>
</evidence>
<dbReference type="Proteomes" id="UP000019275">
    <property type="component" value="Unassembled WGS sequence"/>
</dbReference>
<reference evidence="2 3" key="1">
    <citation type="journal article" date="2014" name="Genome Announc.">
        <title>Draft Genome Sequence of the Carrageenan-Degrading Bacterium Cellulophaga sp. Strain KL-A, Isolated from Decaying Marine Algae.</title>
        <authorList>
            <person name="Shan D."/>
            <person name="Ying J."/>
            <person name="Li X."/>
            <person name="Gao Z."/>
            <person name="Wei G."/>
            <person name="Shao Z."/>
        </authorList>
    </citation>
    <scope>NUCLEOTIDE SEQUENCE [LARGE SCALE GENOMIC DNA]</scope>
    <source>
        <strain evidence="2 3">KL-A</strain>
    </source>
</reference>
<keyword evidence="3" id="KW-1185">Reference proteome</keyword>
<feature type="compositionally biased region" description="Basic and acidic residues" evidence="1">
    <location>
        <begin position="59"/>
        <end position="78"/>
    </location>
</feature>